<evidence type="ECO:0000313" key="1">
    <source>
        <dbReference type="EMBL" id="BBW98948.1"/>
    </source>
</evidence>
<accession>A0A679FQV5</accession>
<dbReference type="AlphaFoldDB" id="A0A679FQV5"/>
<dbReference type="RefSeq" id="WP_172418920.1">
    <property type="nucleotide sequence ID" value="NZ_AP022558.1"/>
</dbReference>
<name>A0A679FQV5_9BACL</name>
<proteinExistence type="predicted"/>
<organism evidence="1 2">
    <name type="scientific">Geobacillus subterraneus</name>
    <dbReference type="NCBI Taxonomy" id="129338"/>
    <lineage>
        <taxon>Bacteria</taxon>
        <taxon>Bacillati</taxon>
        <taxon>Bacillota</taxon>
        <taxon>Bacilli</taxon>
        <taxon>Bacillales</taxon>
        <taxon>Anoxybacillaceae</taxon>
        <taxon>Geobacillus</taxon>
    </lineage>
</organism>
<sequence>MTEKKARWRDRKGFVSLFVLLLLASMLPLWLFSLVELQYWYMMKDRAQQIADRMAEAAVQELDEEAWRRHEVKIDETAAKEVADRLFEEYVNKMAGGISEAPSYTVTVNNHVPTDVSVDGQTTSLSHPFVMVRVSLAPKGIFFHRGVVVHALAVEQAVSVGDFSQPIEQAVQFQKWWPATDESQREP</sequence>
<dbReference type="EMBL" id="AP022558">
    <property type="protein sequence ID" value="BBW98948.1"/>
    <property type="molecule type" value="Genomic_DNA"/>
</dbReference>
<dbReference type="Proteomes" id="UP000501421">
    <property type="component" value="Plasmid pGspE55-1"/>
</dbReference>
<reference evidence="2" key="1">
    <citation type="journal article" date="2020" name="Microbiol. Resour. Announc.">
        <title>Complete Genome Sequence of Geobacillus sp. Strain E55-1, Isolated from Mine Geyser in Japan.</title>
        <authorList>
            <person name="Miyazaki K."/>
            <person name="Hase E."/>
            <person name="Tokito N."/>
        </authorList>
    </citation>
    <scope>NUCLEOTIDE SEQUENCE [LARGE SCALE GENOMIC DNA]</scope>
    <source>
        <strain evidence="2">E55-1</strain>
        <plasmid evidence="2">pGspE55-1</plasmid>
    </source>
</reference>
<evidence type="ECO:0000313" key="2">
    <source>
        <dbReference type="Proteomes" id="UP000501421"/>
    </source>
</evidence>
<gene>
    <name evidence="1" type="ORF">GsuE55_37810</name>
</gene>
<geneLocation type="plasmid" evidence="1 2">
    <name>pGspE55-1</name>
</geneLocation>
<protein>
    <submittedName>
        <fullName evidence="1">Uncharacterized protein</fullName>
    </submittedName>
</protein>
<keyword evidence="1" id="KW-0614">Plasmid</keyword>
<keyword evidence="2" id="KW-1185">Reference proteome</keyword>